<comment type="similarity">
    <text evidence="1">Belongs to the peptidase S1C family.</text>
</comment>
<proteinExistence type="inferred from homology"/>
<protein>
    <recommendedName>
        <fullName evidence="4">PDZ domain-containing protein</fullName>
    </recommendedName>
</protein>
<dbReference type="InterPro" id="IPR009003">
    <property type="entry name" value="Peptidase_S1_PA"/>
</dbReference>
<evidence type="ECO:0000313" key="5">
    <source>
        <dbReference type="EMBL" id="RUS82153.1"/>
    </source>
</evidence>
<dbReference type="PANTHER" id="PTHR22939">
    <property type="entry name" value="SERINE PROTEASE FAMILY S1C HTRA-RELATED"/>
    <property type="match status" value="1"/>
</dbReference>
<dbReference type="Gene3D" id="2.30.42.10">
    <property type="match status" value="1"/>
</dbReference>
<dbReference type="PANTHER" id="PTHR22939:SF129">
    <property type="entry name" value="SERINE PROTEASE HTRA2, MITOCHONDRIAL"/>
    <property type="match status" value="1"/>
</dbReference>
<dbReference type="SUPFAM" id="SSF50494">
    <property type="entry name" value="Trypsin-like serine proteases"/>
    <property type="match status" value="1"/>
</dbReference>
<feature type="domain" description="PDZ" evidence="4">
    <location>
        <begin position="100"/>
        <end position="135"/>
    </location>
</feature>
<evidence type="ECO:0000256" key="2">
    <source>
        <dbReference type="ARBA" id="ARBA00022670"/>
    </source>
</evidence>
<reference evidence="5 6" key="1">
    <citation type="submission" date="2019-01" db="EMBL/GenBank/DDBJ databases">
        <title>A draft genome assembly of the solar-powered sea slug Elysia chlorotica.</title>
        <authorList>
            <person name="Cai H."/>
            <person name="Li Q."/>
            <person name="Fang X."/>
            <person name="Li J."/>
            <person name="Curtis N.E."/>
            <person name="Altenburger A."/>
            <person name="Shibata T."/>
            <person name="Feng M."/>
            <person name="Maeda T."/>
            <person name="Schwartz J.A."/>
            <person name="Shigenobu S."/>
            <person name="Lundholm N."/>
            <person name="Nishiyama T."/>
            <person name="Yang H."/>
            <person name="Hasebe M."/>
            <person name="Li S."/>
            <person name="Pierce S.K."/>
            <person name="Wang J."/>
        </authorList>
    </citation>
    <scope>NUCLEOTIDE SEQUENCE [LARGE SCALE GENOMIC DNA]</scope>
    <source>
        <strain evidence="5">EC2010</strain>
        <tissue evidence="5">Whole organism of an adult</tissue>
    </source>
</reference>
<organism evidence="5 6">
    <name type="scientific">Elysia chlorotica</name>
    <name type="common">Eastern emerald elysia</name>
    <name type="synonym">Sea slug</name>
    <dbReference type="NCBI Taxonomy" id="188477"/>
    <lineage>
        <taxon>Eukaryota</taxon>
        <taxon>Metazoa</taxon>
        <taxon>Spiralia</taxon>
        <taxon>Lophotrochozoa</taxon>
        <taxon>Mollusca</taxon>
        <taxon>Gastropoda</taxon>
        <taxon>Heterobranchia</taxon>
        <taxon>Euthyneura</taxon>
        <taxon>Panpulmonata</taxon>
        <taxon>Sacoglossa</taxon>
        <taxon>Placobranchoidea</taxon>
        <taxon>Plakobranchidae</taxon>
        <taxon>Elysia</taxon>
    </lineage>
</organism>
<dbReference type="InterPro" id="IPR001940">
    <property type="entry name" value="Peptidase_S1C"/>
</dbReference>
<dbReference type="PROSITE" id="PS50106">
    <property type="entry name" value="PDZ"/>
    <property type="match status" value="1"/>
</dbReference>
<evidence type="ECO:0000256" key="1">
    <source>
        <dbReference type="ARBA" id="ARBA00010541"/>
    </source>
</evidence>
<dbReference type="PRINTS" id="PR00834">
    <property type="entry name" value="PROTEASES2C"/>
</dbReference>
<dbReference type="OrthoDB" id="6119943at2759"/>
<feature type="non-terminal residue" evidence="5">
    <location>
        <position position="1"/>
    </location>
</feature>
<evidence type="ECO:0000313" key="6">
    <source>
        <dbReference type="Proteomes" id="UP000271974"/>
    </source>
</evidence>
<keyword evidence="6" id="KW-1185">Reference proteome</keyword>
<dbReference type="Pfam" id="PF17820">
    <property type="entry name" value="PDZ_6"/>
    <property type="match status" value="1"/>
</dbReference>
<dbReference type="InterPro" id="IPR036034">
    <property type="entry name" value="PDZ_sf"/>
</dbReference>
<comment type="caution">
    <text evidence="5">The sequence shown here is derived from an EMBL/GenBank/DDBJ whole genome shotgun (WGS) entry which is preliminary data.</text>
</comment>
<accession>A0A3S1BEY4</accession>
<evidence type="ECO:0000256" key="3">
    <source>
        <dbReference type="ARBA" id="ARBA00022801"/>
    </source>
</evidence>
<dbReference type="SUPFAM" id="SSF50156">
    <property type="entry name" value="PDZ domain-like"/>
    <property type="match status" value="1"/>
</dbReference>
<dbReference type="Gene3D" id="2.40.10.120">
    <property type="match status" value="1"/>
</dbReference>
<gene>
    <name evidence="5" type="ORF">EGW08_010087</name>
</gene>
<dbReference type="InterPro" id="IPR041489">
    <property type="entry name" value="PDZ_6"/>
</dbReference>
<dbReference type="EMBL" id="RQTK01000300">
    <property type="protein sequence ID" value="RUS82153.1"/>
    <property type="molecule type" value="Genomic_DNA"/>
</dbReference>
<keyword evidence="3" id="KW-0378">Hydrolase</keyword>
<dbReference type="STRING" id="188477.A0A3S1BEY4"/>
<name>A0A3S1BEY4_ELYCH</name>
<dbReference type="GO" id="GO:0043065">
    <property type="term" value="P:positive regulation of apoptotic process"/>
    <property type="evidence" value="ECO:0007669"/>
    <property type="project" value="TreeGrafter"/>
</dbReference>
<evidence type="ECO:0000259" key="4">
    <source>
        <dbReference type="PROSITE" id="PS50106"/>
    </source>
</evidence>
<dbReference type="GO" id="GO:0012501">
    <property type="term" value="P:programmed cell death"/>
    <property type="evidence" value="ECO:0007669"/>
    <property type="project" value="TreeGrafter"/>
</dbReference>
<dbReference type="SMART" id="SM00228">
    <property type="entry name" value="PDZ"/>
    <property type="match status" value="1"/>
</dbReference>
<dbReference type="GO" id="GO:0004252">
    <property type="term" value="F:serine-type endopeptidase activity"/>
    <property type="evidence" value="ECO:0007669"/>
    <property type="project" value="InterPro"/>
</dbReference>
<dbReference type="Proteomes" id="UP000271974">
    <property type="component" value="Unassembled WGS sequence"/>
</dbReference>
<dbReference type="GO" id="GO:0006508">
    <property type="term" value="P:proteolysis"/>
    <property type="evidence" value="ECO:0007669"/>
    <property type="project" value="UniProtKB-KW"/>
</dbReference>
<dbReference type="InterPro" id="IPR001478">
    <property type="entry name" value="PDZ"/>
</dbReference>
<dbReference type="AlphaFoldDB" id="A0A3S1BEY4"/>
<keyword evidence="2" id="KW-0645">Protease</keyword>
<dbReference type="CDD" id="cd06785">
    <property type="entry name" value="cpPDZ_HtrA-like"/>
    <property type="match status" value="1"/>
</dbReference>
<sequence length="167" mass="18114">LGNSGGPLVNLEGKAIGINTLKLTEGISFAIPSDYAIKLLAKADSMATKEGATKKPNYLTNGKETTKRRYMGITMLALTPTILMELKDKLREFPEDITSGVYIHKVVVSSPAYNGGLHAGDVIVEINGKPIRSASDVYEMVEKDETLNVTVIRGSHREIYSVDTESV</sequence>